<dbReference type="AlphaFoldDB" id="A0ABD5Q6W3"/>
<comment type="caution">
    <text evidence="3">The sequence shown here is derived from an EMBL/GenBank/DDBJ whole genome shotgun (WGS) entry which is preliminary data.</text>
</comment>
<keyword evidence="4" id="KW-1185">Reference proteome</keyword>
<protein>
    <submittedName>
        <fullName evidence="3">Uncharacterized protein</fullName>
    </submittedName>
</protein>
<proteinExistence type="predicted"/>
<reference evidence="3 4" key="1">
    <citation type="journal article" date="2019" name="Int. J. Syst. Evol. Microbiol.">
        <title>The Global Catalogue of Microorganisms (GCM) 10K type strain sequencing project: providing services to taxonomists for standard genome sequencing and annotation.</title>
        <authorList>
            <consortium name="The Broad Institute Genomics Platform"/>
            <consortium name="The Broad Institute Genome Sequencing Center for Infectious Disease"/>
            <person name="Wu L."/>
            <person name="Ma J."/>
        </authorList>
    </citation>
    <scope>NUCLEOTIDE SEQUENCE [LARGE SCALE GENOMIC DNA]</scope>
    <source>
        <strain evidence="3 4">XZYJ18</strain>
    </source>
</reference>
<evidence type="ECO:0000313" key="3">
    <source>
        <dbReference type="EMBL" id="MFC4826393.1"/>
    </source>
</evidence>
<feature type="compositionally biased region" description="Acidic residues" evidence="1">
    <location>
        <begin position="62"/>
        <end position="80"/>
    </location>
</feature>
<dbReference type="EMBL" id="JBHSHT010000002">
    <property type="protein sequence ID" value="MFC4826393.1"/>
    <property type="molecule type" value="Genomic_DNA"/>
</dbReference>
<sequence>MVSKRRLGANLLLLGLAFVGAFHAVAAIAFDTGLASVGAGVTGISVLSLMVVNLPMLGDGDGSSDGDEGTGGETESAAEE</sequence>
<dbReference type="GeneID" id="73046510"/>
<evidence type="ECO:0000313" key="4">
    <source>
        <dbReference type="Proteomes" id="UP001595945"/>
    </source>
</evidence>
<dbReference type="Proteomes" id="UP001595945">
    <property type="component" value="Unassembled WGS sequence"/>
</dbReference>
<feature type="region of interest" description="Disordered" evidence="1">
    <location>
        <begin position="58"/>
        <end position="80"/>
    </location>
</feature>
<evidence type="ECO:0000256" key="2">
    <source>
        <dbReference type="SAM" id="Phobius"/>
    </source>
</evidence>
<keyword evidence="2" id="KW-1133">Transmembrane helix</keyword>
<keyword evidence="2" id="KW-0472">Membrane</keyword>
<evidence type="ECO:0000256" key="1">
    <source>
        <dbReference type="SAM" id="MobiDB-lite"/>
    </source>
</evidence>
<accession>A0ABD5Q6W3</accession>
<keyword evidence="2" id="KW-0812">Transmembrane</keyword>
<organism evidence="3 4">
    <name type="scientific">Halorussus aquaticus</name>
    <dbReference type="NCBI Taxonomy" id="2953748"/>
    <lineage>
        <taxon>Archaea</taxon>
        <taxon>Methanobacteriati</taxon>
        <taxon>Methanobacteriota</taxon>
        <taxon>Stenosarchaea group</taxon>
        <taxon>Halobacteria</taxon>
        <taxon>Halobacteriales</taxon>
        <taxon>Haladaptataceae</taxon>
        <taxon>Halorussus</taxon>
    </lineage>
</organism>
<name>A0ABD5Q6W3_9EURY</name>
<feature type="transmembrane region" description="Helical" evidence="2">
    <location>
        <begin position="37"/>
        <end position="57"/>
    </location>
</feature>
<dbReference type="RefSeq" id="WP_254268003.1">
    <property type="nucleotide sequence ID" value="NZ_CP100400.1"/>
</dbReference>
<gene>
    <name evidence="3" type="ORF">ACFO9K_19225</name>
</gene>